<evidence type="ECO:0000313" key="2">
    <source>
        <dbReference type="Ensembl" id="ENSSFAP00005034703.1"/>
    </source>
</evidence>
<organism evidence="2 3">
    <name type="scientific">Salarias fasciatus</name>
    <name type="common">Jewelled blenny</name>
    <name type="synonym">Blennius fasciatus</name>
    <dbReference type="NCBI Taxonomy" id="181472"/>
    <lineage>
        <taxon>Eukaryota</taxon>
        <taxon>Metazoa</taxon>
        <taxon>Chordata</taxon>
        <taxon>Craniata</taxon>
        <taxon>Vertebrata</taxon>
        <taxon>Euteleostomi</taxon>
        <taxon>Actinopterygii</taxon>
        <taxon>Neopterygii</taxon>
        <taxon>Teleostei</taxon>
        <taxon>Neoteleostei</taxon>
        <taxon>Acanthomorphata</taxon>
        <taxon>Ovalentaria</taxon>
        <taxon>Blenniimorphae</taxon>
        <taxon>Blenniiformes</taxon>
        <taxon>Blennioidei</taxon>
        <taxon>Blenniidae</taxon>
        <taxon>Salariinae</taxon>
        <taxon>Salarias</taxon>
    </lineage>
</organism>
<name>A0A672HZH8_SALFA</name>
<protein>
    <submittedName>
        <fullName evidence="2">Uncharacterized protein</fullName>
    </submittedName>
</protein>
<proteinExistence type="predicted"/>
<sequence>MADRSTARRCLCAAGDSRCGDPAFTLRVFNLQKPGVVQQPASPFLTGPDSEPGHTEQNRATSVRAFRFLVKEAPSPQRGAKTLSPKLLPVIQRSM</sequence>
<feature type="region of interest" description="Disordered" evidence="1">
    <location>
        <begin position="38"/>
        <end position="59"/>
    </location>
</feature>
<reference evidence="2" key="2">
    <citation type="submission" date="2025-08" db="UniProtKB">
        <authorList>
            <consortium name="Ensembl"/>
        </authorList>
    </citation>
    <scope>IDENTIFICATION</scope>
</reference>
<dbReference type="Ensembl" id="ENSSFAT00005036009.1">
    <property type="protein sequence ID" value="ENSSFAP00005034703.1"/>
    <property type="gene ID" value="ENSSFAG00005017606.1"/>
</dbReference>
<keyword evidence="3" id="KW-1185">Reference proteome</keyword>
<dbReference type="Proteomes" id="UP000472267">
    <property type="component" value="Chromosome 15"/>
</dbReference>
<dbReference type="AlphaFoldDB" id="A0A672HZH8"/>
<accession>A0A672HZH8</accession>
<reference evidence="2" key="3">
    <citation type="submission" date="2025-09" db="UniProtKB">
        <authorList>
            <consortium name="Ensembl"/>
        </authorList>
    </citation>
    <scope>IDENTIFICATION</scope>
</reference>
<evidence type="ECO:0000256" key="1">
    <source>
        <dbReference type="SAM" id="MobiDB-lite"/>
    </source>
</evidence>
<reference evidence="2" key="1">
    <citation type="submission" date="2019-06" db="EMBL/GenBank/DDBJ databases">
        <authorList>
            <consortium name="Wellcome Sanger Institute Data Sharing"/>
        </authorList>
    </citation>
    <scope>NUCLEOTIDE SEQUENCE [LARGE SCALE GENOMIC DNA]</scope>
</reference>
<dbReference type="InParanoid" id="A0A672HZH8"/>
<evidence type="ECO:0000313" key="3">
    <source>
        <dbReference type="Proteomes" id="UP000472267"/>
    </source>
</evidence>